<protein>
    <submittedName>
        <fullName evidence="2">Uncharacterized protein</fullName>
    </submittedName>
</protein>
<evidence type="ECO:0000313" key="3">
    <source>
        <dbReference type="Proteomes" id="UP000485058"/>
    </source>
</evidence>
<dbReference type="AlphaFoldDB" id="A0A699ZCP8"/>
<sequence>MATLVRPGPGSPRRPIASSQQDPHPLSRQEKVDAGDVVLVKTVVDYCVLHKLSLNKNFATKTWADISVITRNACECKTLWHKFTQSFRQIHAYINKHTGGGLPFFEQDDETRKQLANLGGKCKNMKQEMYDLMAPVMANDSATAPLCLVSGGVDTGVYKRGRGRVDSSDEDEEEDEDIEIIEARLHAEARKGYNEVPGEQREQGRDGELVKQIDELALEVQKLKEDLAAVRAPTHEVQQVDPPRSRAARADKARRQQQQEGPSAPGADAGQQQGPQPGPSGQSRAGLATQQVTSAGHTARLQSPPPLGRINPNPPLGAEA</sequence>
<comment type="caution">
    <text evidence="2">The sequence shown here is derived from an EMBL/GenBank/DDBJ whole genome shotgun (WGS) entry which is preliminary data.</text>
</comment>
<feature type="compositionally biased region" description="Low complexity" evidence="1">
    <location>
        <begin position="256"/>
        <end position="286"/>
    </location>
</feature>
<reference evidence="2 3" key="1">
    <citation type="submission" date="2020-02" db="EMBL/GenBank/DDBJ databases">
        <title>Draft genome sequence of Haematococcus lacustris strain NIES-144.</title>
        <authorList>
            <person name="Morimoto D."/>
            <person name="Nakagawa S."/>
            <person name="Yoshida T."/>
            <person name="Sawayama S."/>
        </authorList>
    </citation>
    <scope>NUCLEOTIDE SEQUENCE [LARGE SCALE GENOMIC DNA]</scope>
    <source>
        <strain evidence="2 3">NIES-144</strain>
    </source>
</reference>
<dbReference type="Proteomes" id="UP000485058">
    <property type="component" value="Unassembled WGS sequence"/>
</dbReference>
<evidence type="ECO:0000313" key="2">
    <source>
        <dbReference type="EMBL" id="GFH20373.1"/>
    </source>
</evidence>
<gene>
    <name evidence="2" type="ORF">HaLaN_17482</name>
</gene>
<proteinExistence type="predicted"/>
<keyword evidence="3" id="KW-1185">Reference proteome</keyword>
<feature type="compositionally biased region" description="Pro residues" evidence="1">
    <location>
        <begin position="303"/>
        <end position="320"/>
    </location>
</feature>
<feature type="region of interest" description="Disordered" evidence="1">
    <location>
        <begin position="1"/>
        <end position="30"/>
    </location>
</feature>
<organism evidence="2 3">
    <name type="scientific">Haematococcus lacustris</name>
    <name type="common">Green alga</name>
    <name type="synonym">Haematococcus pluvialis</name>
    <dbReference type="NCBI Taxonomy" id="44745"/>
    <lineage>
        <taxon>Eukaryota</taxon>
        <taxon>Viridiplantae</taxon>
        <taxon>Chlorophyta</taxon>
        <taxon>core chlorophytes</taxon>
        <taxon>Chlorophyceae</taxon>
        <taxon>CS clade</taxon>
        <taxon>Chlamydomonadales</taxon>
        <taxon>Haematococcaceae</taxon>
        <taxon>Haematococcus</taxon>
    </lineage>
</organism>
<accession>A0A699ZCP8</accession>
<name>A0A699ZCP8_HAELA</name>
<feature type="region of interest" description="Disordered" evidence="1">
    <location>
        <begin position="233"/>
        <end position="320"/>
    </location>
</feature>
<evidence type="ECO:0000256" key="1">
    <source>
        <dbReference type="SAM" id="MobiDB-lite"/>
    </source>
</evidence>
<dbReference type="EMBL" id="BLLF01001622">
    <property type="protein sequence ID" value="GFH20373.1"/>
    <property type="molecule type" value="Genomic_DNA"/>
</dbReference>